<evidence type="ECO:0000313" key="6">
    <source>
        <dbReference type="Proteomes" id="UP001164459"/>
    </source>
</evidence>
<dbReference type="PROSITE" id="PS01124">
    <property type="entry name" value="HTH_ARAC_FAMILY_2"/>
    <property type="match status" value="1"/>
</dbReference>
<gene>
    <name evidence="5" type="ORF">O0S08_26500</name>
</gene>
<dbReference type="InterPro" id="IPR050204">
    <property type="entry name" value="AraC_XylS_family_regulators"/>
</dbReference>
<evidence type="ECO:0000313" key="5">
    <source>
        <dbReference type="EMBL" id="WAS89759.1"/>
    </source>
</evidence>
<feature type="domain" description="HTH araC/xylS-type" evidence="4">
    <location>
        <begin position="202"/>
        <end position="300"/>
    </location>
</feature>
<protein>
    <submittedName>
        <fullName evidence="5">Helix-turn-helix domain-containing protein</fullName>
    </submittedName>
</protein>
<dbReference type="RefSeq" id="WP_269032069.1">
    <property type="nucleotide sequence ID" value="NZ_CP114040.1"/>
</dbReference>
<name>A0ABY7GS15_9BACT</name>
<evidence type="ECO:0000256" key="1">
    <source>
        <dbReference type="ARBA" id="ARBA00023015"/>
    </source>
</evidence>
<evidence type="ECO:0000256" key="2">
    <source>
        <dbReference type="ARBA" id="ARBA00023125"/>
    </source>
</evidence>
<dbReference type="Proteomes" id="UP001164459">
    <property type="component" value="Chromosome"/>
</dbReference>
<keyword evidence="6" id="KW-1185">Reference proteome</keyword>
<evidence type="ECO:0000256" key="3">
    <source>
        <dbReference type="ARBA" id="ARBA00023163"/>
    </source>
</evidence>
<keyword evidence="1" id="KW-0805">Transcription regulation</keyword>
<accession>A0ABY7GS15</accession>
<dbReference type="PANTHER" id="PTHR46796">
    <property type="entry name" value="HTH-TYPE TRANSCRIPTIONAL ACTIVATOR RHAS-RELATED"/>
    <property type="match status" value="1"/>
</dbReference>
<dbReference type="InterPro" id="IPR018060">
    <property type="entry name" value="HTH_AraC"/>
</dbReference>
<keyword evidence="2" id="KW-0238">DNA-binding</keyword>
<proteinExistence type="predicted"/>
<dbReference type="InterPro" id="IPR020449">
    <property type="entry name" value="Tscrpt_reg_AraC-type_HTH"/>
</dbReference>
<sequence length="306" mass="33150">MTLALDSQQVPSDASRPWFDGLTRHFPGLELVRGDGRDGAFERHELGPAELWVIAAHNHAIRHRLPATCLRERVSVVLQVEGEGRVAQAGHACELRPGDLTLIEGSAPMNVEFDGPYRQCLLLLPRRGVTDLPIAEAAGRAMRGEDPVDGLLGRAIAGLPDAVARLGPVGRGELAASLGLMLRTTSALQRGREAVRRHVRVERAIALIERELADPELSPARVAAGQGVGRRHLDALFAAHGGSIERWIQERRLQRAAQALRVSRESVLEVAVAHGFRSASHFARAFRRRFGAVPSAWRGEPTGGGS</sequence>
<dbReference type="InterPro" id="IPR009057">
    <property type="entry name" value="Homeodomain-like_sf"/>
</dbReference>
<dbReference type="EMBL" id="CP114040">
    <property type="protein sequence ID" value="WAS89759.1"/>
    <property type="molecule type" value="Genomic_DNA"/>
</dbReference>
<organism evidence="5 6">
    <name type="scientific">Nannocystis punicea</name>
    <dbReference type="NCBI Taxonomy" id="2995304"/>
    <lineage>
        <taxon>Bacteria</taxon>
        <taxon>Pseudomonadati</taxon>
        <taxon>Myxococcota</taxon>
        <taxon>Polyangia</taxon>
        <taxon>Nannocystales</taxon>
        <taxon>Nannocystaceae</taxon>
        <taxon>Nannocystis</taxon>
    </lineage>
</organism>
<dbReference type="PANTHER" id="PTHR46796:SF6">
    <property type="entry name" value="ARAC SUBFAMILY"/>
    <property type="match status" value="1"/>
</dbReference>
<dbReference type="Pfam" id="PF12833">
    <property type="entry name" value="HTH_18"/>
    <property type="match status" value="1"/>
</dbReference>
<reference evidence="5" key="1">
    <citation type="submission" date="2022-11" db="EMBL/GenBank/DDBJ databases">
        <title>Minimal conservation of predation-associated metabolite biosynthetic gene clusters underscores biosynthetic potential of Myxococcota including descriptions for ten novel species: Archangium lansinium sp. nov., Myxococcus landrumus sp. nov., Nannocystis bai.</title>
        <authorList>
            <person name="Ahearne A."/>
            <person name="Stevens C."/>
            <person name="Dowd S."/>
        </authorList>
    </citation>
    <scope>NUCLEOTIDE SEQUENCE</scope>
    <source>
        <strain evidence="5">Fl3</strain>
    </source>
</reference>
<keyword evidence="3" id="KW-0804">Transcription</keyword>
<dbReference type="SUPFAM" id="SSF46689">
    <property type="entry name" value="Homeodomain-like"/>
    <property type="match status" value="1"/>
</dbReference>
<dbReference type="PRINTS" id="PR00032">
    <property type="entry name" value="HTHARAC"/>
</dbReference>
<dbReference type="SMART" id="SM00342">
    <property type="entry name" value="HTH_ARAC"/>
    <property type="match status" value="1"/>
</dbReference>
<dbReference type="Pfam" id="PF14525">
    <property type="entry name" value="AraC_binding_2"/>
    <property type="match status" value="1"/>
</dbReference>
<dbReference type="Gene3D" id="1.10.10.60">
    <property type="entry name" value="Homeodomain-like"/>
    <property type="match status" value="1"/>
</dbReference>
<dbReference type="InterPro" id="IPR035418">
    <property type="entry name" value="AraC-bd_2"/>
</dbReference>
<evidence type="ECO:0000259" key="4">
    <source>
        <dbReference type="PROSITE" id="PS01124"/>
    </source>
</evidence>